<dbReference type="EMBL" id="LRBV02000009">
    <property type="status" value="NOT_ANNOTATED_CDS"/>
    <property type="molecule type" value="Genomic_DNA"/>
</dbReference>
<keyword evidence="1" id="KW-0812">Transmembrane</keyword>
<feature type="transmembrane region" description="Helical" evidence="1">
    <location>
        <begin position="132"/>
        <end position="149"/>
    </location>
</feature>
<dbReference type="AlphaFoldDB" id="A0A7N2RAX6"/>
<keyword evidence="1" id="KW-0472">Membrane</keyword>
<dbReference type="InParanoid" id="A0A7N2RAX6"/>
<reference evidence="3" key="2">
    <citation type="submission" date="2021-01" db="UniProtKB">
        <authorList>
            <consortium name="EnsemblPlants"/>
        </authorList>
    </citation>
    <scope>IDENTIFICATION</scope>
</reference>
<feature type="transmembrane region" description="Helical" evidence="1">
    <location>
        <begin position="247"/>
        <end position="268"/>
    </location>
</feature>
<feature type="transmembrane region" description="Helical" evidence="1">
    <location>
        <begin position="200"/>
        <end position="221"/>
    </location>
</feature>
<dbReference type="GO" id="GO:0003843">
    <property type="term" value="F:1,3-beta-D-glucan synthase activity"/>
    <property type="evidence" value="ECO:0007669"/>
    <property type="project" value="TreeGrafter"/>
</dbReference>
<dbReference type="PANTHER" id="PTHR12741:SF16">
    <property type="entry name" value="CALLOSE SYNTHASE 7"/>
    <property type="match status" value="1"/>
</dbReference>
<proteinExistence type="predicted"/>
<dbReference type="InterPro" id="IPR026899">
    <property type="entry name" value="FKS1-like_dom1"/>
</dbReference>
<feature type="transmembrane region" description="Helical" evidence="1">
    <location>
        <begin position="307"/>
        <end position="328"/>
    </location>
</feature>
<dbReference type="Gramene" id="QL09p030666:mrna">
    <property type="protein sequence ID" value="QL09p030666:mrna"/>
    <property type="gene ID" value="QL09p030666"/>
</dbReference>
<dbReference type="PANTHER" id="PTHR12741">
    <property type="entry name" value="LYST-INTERACTING PROTEIN LIP5 DOPAMINE RESPONSIVE PROTEIN DRG-1"/>
    <property type="match status" value="1"/>
</dbReference>
<evidence type="ECO:0000313" key="4">
    <source>
        <dbReference type="Proteomes" id="UP000594261"/>
    </source>
</evidence>
<sequence>MAHEVHGVLFSNLHPVSGETYQEAARDEESFLRDVIAPIYQVLLREVKRNKGGKASHSGWRNYDDLNEYFWSDRCLKLGWPMNPKADFFIHSDAVQPANERVNQAAAGKRKPKTNFVEVRTFLHLYRSFNRMWIFFILAFQAMLIVAWSPSGSLAAFFDAAVFRSVLSIFITSAFLNLFQATLDIVLSWNAWKSLKFSQILRYLLKFAVAAAWAVILPIGYSSSVQNPTGLVKFFSSWAGDWRNHSFYDYAVALYLIPNILSALLFFLPPLRRHMERSNWRIITLVMWWAQPKLYIGRGMHEDMFSLLKYTLFWIMLLISKLAFSYYVEVNIP</sequence>
<evidence type="ECO:0000313" key="3">
    <source>
        <dbReference type="EnsemblPlants" id="QL09p030666:mrna"/>
    </source>
</evidence>
<protein>
    <recommendedName>
        <fullName evidence="2">1,3-beta-glucan synthase component FKS1-like domain-containing protein</fullName>
    </recommendedName>
</protein>
<feature type="domain" description="1,3-beta-glucan synthase component FKS1-like" evidence="2">
    <location>
        <begin position="1"/>
        <end position="83"/>
    </location>
</feature>
<evidence type="ECO:0000256" key="1">
    <source>
        <dbReference type="SAM" id="Phobius"/>
    </source>
</evidence>
<dbReference type="GO" id="GO:0005886">
    <property type="term" value="C:plasma membrane"/>
    <property type="evidence" value="ECO:0007669"/>
    <property type="project" value="TreeGrafter"/>
</dbReference>
<evidence type="ECO:0000259" key="2">
    <source>
        <dbReference type="SMART" id="SM01205"/>
    </source>
</evidence>
<organism evidence="3 4">
    <name type="scientific">Quercus lobata</name>
    <name type="common">Valley oak</name>
    <dbReference type="NCBI Taxonomy" id="97700"/>
    <lineage>
        <taxon>Eukaryota</taxon>
        <taxon>Viridiplantae</taxon>
        <taxon>Streptophyta</taxon>
        <taxon>Embryophyta</taxon>
        <taxon>Tracheophyta</taxon>
        <taxon>Spermatophyta</taxon>
        <taxon>Magnoliopsida</taxon>
        <taxon>eudicotyledons</taxon>
        <taxon>Gunneridae</taxon>
        <taxon>Pentapetalae</taxon>
        <taxon>rosids</taxon>
        <taxon>fabids</taxon>
        <taxon>Fagales</taxon>
        <taxon>Fagaceae</taxon>
        <taxon>Quercus</taxon>
    </lineage>
</organism>
<accession>A0A7N2RAX6</accession>
<dbReference type="Proteomes" id="UP000594261">
    <property type="component" value="Chromosome 9"/>
</dbReference>
<dbReference type="SMART" id="SM01205">
    <property type="entry name" value="FKS1_dom1"/>
    <property type="match status" value="1"/>
</dbReference>
<dbReference type="EnsemblPlants" id="QL09p030666:mrna">
    <property type="protein sequence ID" value="QL09p030666:mrna"/>
    <property type="gene ID" value="QL09p030666"/>
</dbReference>
<keyword evidence="4" id="KW-1185">Reference proteome</keyword>
<dbReference type="Pfam" id="PF14288">
    <property type="entry name" value="FKS1_dom1"/>
    <property type="match status" value="1"/>
</dbReference>
<keyword evidence="1" id="KW-1133">Transmembrane helix</keyword>
<dbReference type="OMA" id="VEYEWHA"/>
<reference evidence="3 4" key="1">
    <citation type="journal article" date="2016" name="G3 (Bethesda)">
        <title>First Draft Assembly and Annotation of the Genome of a California Endemic Oak Quercus lobata Nee (Fagaceae).</title>
        <authorList>
            <person name="Sork V.L."/>
            <person name="Fitz-Gibbon S.T."/>
            <person name="Puiu D."/>
            <person name="Crepeau M."/>
            <person name="Gugger P.F."/>
            <person name="Sherman R."/>
            <person name="Stevens K."/>
            <person name="Langley C.H."/>
            <person name="Pellegrini M."/>
            <person name="Salzberg S.L."/>
        </authorList>
    </citation>
    <scope>NUCLEOTIDE SEQUENCE [LARGE SCALE GENOMIC DNA]</scope>
    <source>
        <strain evidence="3 4">cv. SW786</strain>
    </source>
</reference>
<name>A0A7N2RAX6_QUELO</name>